<dbReference type="EMBL" id="CP011801">
    <property type="protein sequence ID" value="ALA59010.1"/>
    <property type="molecule type" value="Genomic_DNA"/>
</dbReference>
<proteinExistence type="predicted"/>
<dbReference type="Gene3D" id="3.40.50.1820">
    <property type="entry name" value="alpha/beta hydrolase"/>
    <property type="match status" value="1"/>
</dbReference>
<evidence type="ECO:0000313" key="2">
    <source>
        <dbReference type="Proteomes" id="UP000069205"/>
    </source>
</evidence>
<dbReference type="STRING" id="42253.NITMOv2_2597"/>
<evidence type="ECO:0000313" key="1">
    <source>
        <dbReference type="EMBL" id="ALA59010.1"/>
    </source>
</evidence>
<dbReference type="RefSeq" id="WP_145976304.1">
    <property type="nucleotide sequence ID" value="NZ_CP011801.1"/>
</dbReference>
<dbReference type="InterPro" id="IPR029058">
    <property type="entry name" value="AB_hydrolase_fold"/>
</dbReference>
<reference evidence="1 2" key="1">
    <citation type="journal article" date="2015" name="Proc. Natl. Acad. Sci. U.S.A.">
        <title>Expanded metabolic versatility of ubiquitous nitrite-oxidizing bacteria from the genus Nitrospira.</title>
        <authorList>
            <person name="Koch H."/>
            <person name="Lucker S."/>
            <person name="Albertsen M."/>
            <person name="Kitzinger K."/>
            <person name="Herbold C."/>
            <person name="Spieck E."/>
            <person name="Nielsen P.H."/>
            <person name="Wagner M."/>
            <person name="Daims H."/>
        </authorList>
    </citation>
    <scope>NUCLEOTIDE SEQUENCE [LARGE SCALE GENOMIC DNA]</scope>
    <source>
        <strain evidence="1 2">NSP M-1</strain>
    </source>
</reference>
<dbReference type="KEGG" id="nmv:NITMOv2_2597"/>
<evidence type="ECO:0008006" key="3">
    <source>
        <dbReference type="Google" id="ProtNLM"/>
    </source>
</evidence>
<sequence>MAPIESARPFHELTISAGPGGVEVRHYDAPGAECGIVWVGGIGGFWDDPAGDLYPHLCDALRREGIGSLRINVRHPTDLDACVADTLAGIAFLRDRGITRLALVGHAFAGAVAIRAAVYSTVPETVVALAAQSQGAELVSRLPIHCSLFLLHGTADEVVHVSNSEYLAALAHPPKRLLLLEGARHRLDEAALTVHREVGAWLRDRLHPSQRLVLPQAG</sequence>
<dbReference type="AlphaFoldDB" id="A0A0K2GDH7"/>
<dbReference type="SUPFAM" id="SSF53474">
    <property type="entry name" value="alpha/beta-Hydrolases"/>
    <property type="match status" value="1"/>
</dbReference>
<name>A0A0K2GDH7_NITMO</name>
<dbReference type="OrthoDB" id="9776685at2"/>
<accession>A0A0K2GDH7</accession>
<protein>
    <recommendedName>
        <fullName evidence="3">Alpha/beta hydrolase</fullName>
    </recommendedName>
</protein>
<organism evidence="1 2">
    <name type="scientific">Nitrospira moscoviensis</name>
    <dbReference type="NCBI Taxonomy" id="42253"/>
    <lineage>
        <taxon>Bacteria</taxon>
        <taxon>Pseudomonadati</taxon>
        <taxon>Nitrospirota</taxon>
        <taxon>Nitrospiria</taxon>
        <taxon>Nitrospirales</taxon>
        <taxon>Nitrospiraceae</taxon>
        <taxon>Nitrospira</taxon>
    </lineage>
</organism>
<dbReference type="Proteomes" id="UP000069205">
    <property type="component" value="Chromosome"/>
</dbReference>
<dbReference type="PATRIC" id="fig|42253.5.peg.2565"/>
<keyword evidence="2" id="KW-1185">Reference proteome</keyword>
<gene>
    <name evidence="1" type="ORF">NITMOv2_2597</name>
</gene>